<dbReference type="InterPro" id="IPR036908">
    <property type="entry name" value="RlpA-like_sf"/>
</dbReference>
<evidence type="ECO:0000313" key="8">
    <source>
        <dbReference type="EMBL" id="MDS1269120.1"/>
    </source>
</evidence>
<feature type="compositionally biased region" description="Polar residues" evidence="5">
    <location>
        <begin position="1"/>
        <end position="10"/>
    </location>
</feature>
<feature type="domain" description="RlpA-like protein double-psi beta-barrel" evidence="7">
    <location>
        <begin position="115"/>
        <end position="196"/>
    </location>
</feature>
<gene>
    <name evidence="3" type="primary">rlpA</name>
    <name evidence="8" type="ORF">RIF23_02285</name>
</gene>
<dbReference type="Gene3D" id="2.40.40.10">
    <property type="entry name" value="RlpA-like domain"/>
    <property type="match status" value="1"/>
</dbReference>
<comment type="function">
    <text evidence="3">Lytic transglycosylase with a strong preference for naked glycan strands that lack stem peptides.</text>
</comment>
<feature type="region of interest" description="Disordered" evidence="5">
    <location>
        <begin position="1"/>
        <end position="20"/>
    </location>
</feature>
<evidence type="ECO:0000313" key="9">
    <source>
        <dbReference type="Proteomes" id="UP001250214"/>
    </source>
</evidence>
<dbReference type="EMBL" id="JAVLVT010000001">
    <property type="protein sequence ID" value="MDS1269120.1"/>
    <property type="molecule type" value="Genomic_DNA"/>
</dbReference>
<accession>A0ABU2H2S3</accession>
<comment type="similarity">
    <text evidence="3 4">Belongs to the RlpA family.</text>
</comment>
<dbReference type="InterPro" id="IPR009009">
    <property type="entry name" value="RlpA-like_DPBB"/>
</dbReference>
<dbReference type="InterPro" id="IPR012997">
    <property type="entry name" value="RplA"/>
</dbReference>
<feature type="compositionally biased region" description="Basic and acidic residues" evidence="5">
    <location>
        <begin position="74"/>
        <end position="111"/>
    </location>
</feature>
<dbReference type="HAMAP" id="MF_02071">
    <property type="entry name" value="RlpA"/>
    <property type="match status" value="1"/>
</dbReference>
<comment type="caution">
    <text evidence="8">The sequence shown here is derived from an EMBL/GenBank/DDBJ whole genome shotgun (WGS) entry which is preliminary data.</text>
</comment>
<keyword evidence="6" id="KW-1133">Transmembrane helix</keyword>
<dbReference type="InterPro" id="IPR034718">
    <property type="entry name" value="RlpA"/>
</dbReference>
<evidence type="ECO:0000256" key="3">
    <source>
        <dbReference type="HAMAP-Rule" id="MF_02071"/>
    </source>
</evidence>
<keyword evidence="1 3" id="KW-0456">Lyase</keyword>
<keyword evidence="2 3" id="KW-0961">Cell wall biogenesis/degradation</keyword>
<feature type="compositionally biased region" description="Polar residues" evidence="5">
    <location>
        <begin position="116"/>
        <end position="125"/>
    </location>
</feature>
<keyword evidence="6" id="KW-0472">Membrane</keyword>
<dbReference type="CDD" id="cd22268">
    <property type="entry name" value="DPBB_RlpA-like"/>
    <property type="match status" value="1"/>
</dbReference>
<keyword evidence="9" id="KW-1185">Reference proteome</keyword>
<dbReference type="NCBIfam" id="TIGR00413">
    <property type="entry name" value="rlpA"/>
    <property type="match status" value="1"/>
</dbReference>
<dbReference type="Proteomes" id="UP001250214">
    <property type="component" value="Unassembled WGS sequence"/>
</dbReference>
<evidence type="ECO:0000259" key="7">
    <source>
        <dbReference type="Pfam" id="PF03330"/>
    </source>
</evidence>
<sequence length="201" mass="21362">MRSQPAAPSTSRRRRGPVALGVSAATVAAVGSMVAWYAAGSTGEAPPPSSAMVATPSLFAEDASLADTALPTSQRERAERQQDQARARGHRSTEDTTEARPGEPAHEDGAGRCEASNYSNPQPTANGERFDPDAMTAAHRTLPFDTRVEVTNPDTGAQVTVRINDRGPFIEGRCLDLSRAAFDEIADLDQGITTVEWTVVQ</sequence>
<organism evidence="8 9">
    <name type="scientific">Lipingzhangella rawalii</name>
    <dbReference type="NCBI Taxonomy" id="2055835"/>
    <lineage>
        <taxon>Bacteria</taxon>
        <taxon>Bacillati</taxon>
        <taxon>Actinomycetota</taxon>
        <taxon>Actinomycetes</taxon>
        <taxon>Streptosporangiales</taxon>
        <taxon>Nocardiopsidaceae</taxon>
        <taxon>Lipingzhangella</taxon>
    </lineage>
</organism>
<keyword evidence="6" id="KW-0812">Transmembrane</keyword>
<protein>
    <recommendedName>
        <fullName evidence="3">Probable endolytic peptidoglycan transglycosylase RlpA</fullName>
        <ecNumber evidence="3">4.2.2.-</ecNumber>
    </recommendedName>
</protein>
<evidence type="ECO:0000256" key="1">
    <source>
        <dbReference type="ARBA" id="ARBA00023239"/>
    </source>
</evidence>
<evidence type="ECO:0000256" key="4">
    <source>
        <dbReference type="RuleBase" id="RU003495"/>
    </source>
</evidence>
<dbReference type="EC" id="4.2.2.-" evidence="3"/>
<reference evidence="9" key="1">
    <citation type="submission" date="2023-07" db="EMBL/GenBank/DDBJ databases">
        <title>Novel species in the genus Lipingzhangella isolated from Sambhar Salt Lake.</title>
        <authorList>
            <person name="Jiya N."/>
            <person name="Kajale S."/>
            <person name="Sharma A."/>
        </authorList>
    </citation>
    <scope>NUCLEOTIDE SEQUENCE [LARGE SCALE GENOMIC DNA]</scope>
    <source>
        <strain evidence="9">LS1_29</strain>
    </source>
</reference>
<evidence type="ECO:0000256" key="2">
    <source>
        <dbReference type="ARBA" id="ARBA00023316"/>
    </source>
</evidence>
<proteinExistence type="inferred from homology"/>
<feature type="transmembrane region" description="Helical" evidence="6">
    <location>
        <begin position="20"/>
        <end position="39"/>
    </location>
</feature>
<evidence type="ECO:0000256" key="5">
    <source>
        <dbReference type="SAM" id="MobiDB-lite"/>
    </source>
</evidence>
<dbReference type="Pfam" id="PF03330">
    <property type="entry name" value="DPBB_1"/>
    <property type="match status" value="1"/>
</dbReference>
<feature type="region of interest" description="Disordered" evidence="5">
    <location>
        <begin position="69"/>
        <end position="127"/>
    </location>
</feature>
<dbReference type="RefSeq" id="WP_310910631.1">
    <property type="nucleotide sequence ID" value="NZ_JAVLVT010000001.1"/>
</dbReference>
<evidence type="ECO:0000256" key="6">
    <source>
        <dbReference type="SAM" id="Phobius"/>
    </source>
</evidence>
<dbReference type="SUPFAM" id="SSF50685">
    <property type="entry name" value="Barwin-like endoglucanases"/>
    <property type="match status" value="1"/>
</dbReference>
<dbReference type="PANTHER" id="PTHR34183:SF8">
    <property type="entry name" value="ENDOLYTIC PEPTIDOGLYCAN TRANSGLYCOSYLASE RLPA-RELATED"/>
    <property type="match status" value="1"/>
</dbReference>
<name>A0ABU2H2S3_9ACTN</name>
<dbReference type="PANTHER" id="PTHR34183">
    <property type="entry name" value="ENDOLYTIC PEPTIDOGLYCAN TRANSGLYCOSYLASE RLPA"/>
    <property type="match status" value="1"/>
</dbReference>